<dbReference type="AlphaFoldDB" id="A0A410G719"/>
<dbReference type="PANTHER" id="PTHR30094">
    <property type="entry name" value="BIFUNCTIONAL GLUTATHIONYLSPERMIDINE SYNTHETASE/AMIDASE-RELATED"/>
    <property type="match status" value="1"/>
</dbReference>
<keyword evidence="3" id="KW-1185">Reference proteome</keyword>
<dbReference type="PROSITE" id="PS51257">
    <property type="entry name" value="PROKAR_LIPOPROTEIN"/>
    <property type="match status" value="1"/>
</dbReference>
<protein>
    <submittedName>
        <fullName evidence="2">CHAP domain-containing protein</fullName>
    </submittedName>
</protein>
<dbReference type="Gene3D" id="3.90.1720.10">
    <property type="entry name" value="endopeptidase domain like (from Nostoc punctiforme)"/>
    <property type="match status" value="1"/>
</dbReference>
<sequence>MRKILLFSLFLMVGVSTLSSCDKLIRKFKARSLKVGDKVDSLNGVYVYYNNSVGNVEGRNVAPDGYNIGLRYQCVEFVKRYYYEHLDHKMPDSYGHAKDFFEKQLADGKRSKRRNLTQYSNPSSSKPKVDDLVVYDATSFNKYGHVAIISKVGENSVEIVQQNPGPMASSRETYRLKMENGKWKIEQNKILGWLRKG</sequence>
<dbReference type="PROSITE" id="PS50911">
    <property type="entry name" value="CHAP"/>
    <property type="match status" value="1"/>
</dbReference>
<organism evidence="2 3">
    <name type="scientific">Aequorivita ciconiae</name>
    <dbReference type="NCBI Taxonomy" id="2494375"/>
    <lineage>
        <taxon>Bacteria</taxon>
        <taxon>Pseudomonadati</taxon>
        <taxon>Bacteroidota</taxon>
        <taxon>Flavobacteriia</taxon>
        <taxon>Flavobacteriales</taxon>
        <taxon>Flavobacteriaceae</taxon>
        <taxon>Aequorivita</taxon>
    </lineage>
</organism>
<gene>
    <name evidence="2" type="ORF">EI546_15720</name>
</gene>
<dbReference type="InterPro" id="IPR007921">
    <property type="entry name" value="CHAP_dom"/>
</dbReference>
<dbReference type="InterPro" id="IPR051705">
    <property type="entry name" value="Gsp_Synthetase/Amidase"/>
</dbReference>
<dbReference type="KEGG" id="aev:EI546_15720"/>
<dbReference type="Pfam" id="PF05257">
    <property type="entry name" value="CHAP"/>
    <property type="match status" value="1"/>
</dbReference>
<dbReference type="PANTHER" id="PTHR30094:SF0">
    <property type="entry name" value="BIFUNCTIONAL GLUTATHIONYLSPERMIDINE SYNTHETASE_AMIDASE-RELATED"/>
    <property type="match status" value="1"/>
</dbReference>
<name>A0A410G719_9FLAO</name>
<evidence type="ECO:0000313" key="3">
    <source>
        <dbReference type="Proteomes" id="UP000285517"/>
    </source>
</evidence>
<dbReference type="OrthoDB" id="9765517at2"/>
<dbReference type="EMBL" id="CP034951">
    <property type="protein sequence ID" value="QAA83073.1"/>
    <property type="molecule type" value="Genomic_DNA"/>
</dbReference>
<accession>A0A410G719</accession>
<dbReference type="Proteomes" id="UP000285517">
    <property type="component" value="Chromosome"/>
</dbReference>
<evidence type="ECO:0000259" key="1">
    <source>
        <dbReference type="PROSITE" id="PS50911"/>
    </source>
</evidence>
<dbReference type="SUPFAM" id="SSF54001">
    <property type="entry name" value="Cysteine proteinases"/>
    <property type="match status" value="1"/>
</dbReference>
<dbReference type="GO" id="GO:0016874">
    <property type="term" value="F:ligase activity"/>
    <property type="evidence" value="ECO:0007669"/>
    <property type="project" value="TreeGrafter"/>
</dbReference>
<proteinExistence type="predicted"/>
<dbReference type="InterPro" id="IPR038765">
    <property type="entry name" value="Papain-like_cys_pep_sf"/>
</dbReference>
<reference evidence="2 3" key="1">
    <citation type="submission" date="2019-01" db="EMBL/GenBank/DDBJ databases">
        <title>Complete genome sequencing of Aequorivita sp. H23M31.</title>
        <authorList>
            <person name="Bae J.-W."/>
        </authorList>
    </citation>
    <scope>NUCLEOTIDE SEQUENCE [LARGE SCALE GENOMIC DNA]</scope>
    <source>
        <strain evidence="2 3">H23M31</strain>
    </source>
</reference>
<dbReference type="RefSeq" id="WP_128251436.1">
    <property type="nucleotide sequence ID" value="NZ_CP034951.1"/>
</dbReference>
<evidence type="ECO:0000313" key="2">
    <source>
        <dbReference type="EMBL" id="QAA83073.1"/>
    </source>
</evidence>
<feature type="domain" description="Peptidase C51" evidence="1">
    <location>
        <begin position="49"/>
        <end position="195"/>
    </location>
</feature>